<feature type="region of interest" description="Disordered" evidence="4">
    <location>
        <begin position="111"/>
        <end position="134"/>
    </location>
</feature>
<dbReference type="PANTHER" id="PTHR33204">
    <property type="entry name" value="TRANSCRIPTIONAL REGULATOR, MARR FAMILY"/>
    <property type="match status" value="1"/>
</dbReference>
<dbReference type="PROSITE" id="PS51118">
    <property type="entry name" value="HTH_HXLR"/>
    <property type="match status" value="1"/>
</dbReference>
<evidence type="ECO:0000256" key="3">
    <source>
        <dbReference type="ARBA" id="ARBA00023163"/>
    </source>
</evidence>
<sequence>MTHADAPPTPCPLARSLELIGDRWSLVILREIIQGRHRYTDFSHCAERIPTNILASRLRKLTAHGLIARVPGRDRPRRHEYHLTRKGAALLPAMQALARWGSDQLPECDSPPEAFFALTPDDLPTRDADQTRTR</sequence>
<dbReference type="InterPro" id="IPR002577">
    <property type="entry name" value="HTH_HxlR"/>
</dbReference>
<reference evidence="6 7" key="1">
    <citation type="submission" date="2023-04" db="EMBL/GenBank/DDBJ databases">
        <title>A long-awaited taxogenomic arrangement of the family Halomonadaceae.</title>
        <authorList>
            <person name="De La Haba R."/>
            <person name="Chuvochina M."/>
            <person name="Wittouck S."/>
            <person name="Arahal D.R."/>
            <person name="Sanchez-Porro C."/>
            <person name="Hugenholtz P."/>
            <person name="Ventosa A."/>
        </authorList>
    </citation>
    <scope>NUCLEOTIDE SEQUENCE [LARGE SCALE GENOMIC DNA]</scope>
    <source>
        <strain evidence="6 7">DSM 23530</strain>
    </source>
</reference>
<name>A0ABU1G3K4_9GAMM</name>
<organism evidence="6 7">
    <name type="scientific">Halomonas koreensis</name>
    <dbReference type="NCBI Taxonomy" id="245385"/>
    <lineage>
        <taxon>Bacteria</taxon>
        <taxon>Pseudomonadati</taxon>
        <taxon>Pseudomonadota</taxon>
        <taxon>Gammaproteobacteria</taxon>
        <taxon>Oceanospirillales</taxon>
        <taxon>Halomonadaceae</taxon>
        <taxon>Halomonas</taxon>
    </lineage>
</organism>
<gene>
    <name evidence="6" type="ORF">QC818_12050</name>
</gene>
<feature type="domain" description="HTH hxlR-type" evidence="5">
    <location>
        <begin position="11"/>
        <end position="109"/>
    </location>
</feature>
<evidence type="ECO:0000256" key="2">
    <source>
        <dbReference type="ARBA" id="ARBA00023125"/>
    </source>
</evidence>
<comment type="caution">
    <text evidence="6">The sequence shown here is derived from an EMBL/GenBank/DDBJ whole genome shotgun (WGS) entry which is preliminary data.</text>
</comment>
<keyword evidence="3" id="KW-0804">Transcription</keyword>
<protein>
    <submittedName>
        <fullName evidence="6">Helix-turn-helix domain-containing protein</fullName>
    </submittedName>
</protein>
<accession>A0ABU1G3K4</accession>
<dbReference type="Gene3D" id="1.10.10.10">
    <property type="entry name" value="Winged helix-like DNA-binding domain superfamily/Winged helix DNA-binding domain"/>
    <property type="match status" value="1"/>
</dbReference>
<dbReference type="InterPro" id="IPR036388">
    <property type="entry name" value="WH-like_DNA-bd_sf"/>
</dbReference>
<feature type="compositionally biased region" description="Basic and acidic residues" evidence="4">
    <location>
        <begin position="123"/>
        <end position="134"/>
    </location>
</feature>
<evidence type="ECO:0000313" key="6">
    <source>
        <dbReference type="EMBL" id="MDR5867524.1"/>
    </source>
</evidence>
<evidence type="ECO:0000256" key="1">
    <source>
        <dbReference type="ARBA" id="ARBA00023015"/>
    </source>
</evidence>
<evidence type="ECO:0000313" key="7">
    <source>
        <dbReference type="Proteomes" id="UP001264519"/>
    </source>
</evidence>
<dbReference type="Proteomes" id="UP001264519">
    <property type="component" value="Unassembled WGS sequence"/>
</dbReference>
<dbReference type="PANTHER" id="PTHR33204:SF18">
    <property type="entry name" value="TRANSCRIPTIONAL REGULATORY PROTEIN"/>
    <property type="match status" value="1"/>
</dbReference>
<keyword evidence="7" id="KW-1185">Reference proteome</keyword>
<proteinExistence type="predicted"/>
<dbReference type="Pfam" id="PF01638">
    <property type="entry name" value="HxlR"/>
    <property type="match status" value="1"/>
</dbReference>
<dbReference type="RefSeq" id="WP_309653117.1">
    <property type="nucleotide sequence ID" value="NZ_JARWAK010000010.1"/>
</dbReference>
<evidence type="ECO:0000259" key="5">
    <source>
        <dbReference type="PROSITE" id="PS51118"/>
    </source>
</evidence>
<evidence type="ECO:0000256" key="4">
    <source>
        <dbReference type="SAM" id="MobiDB-lite"/>
    </source>
</evidence>
<keyword evidence="2" id="KW-0238">DNA-binding</keyword>
<dbReference type="InterPro" id="IPR036390">
    <property type="entry name" value="WH_DNA-bd_sf"/>
</dbReference>
<dbReference type="SUPFAM" id="SSF46785">
    <property type="entry name" value="Winged helix' DNA-binding domain"/>
    <property type="match status" value="1"/>
</dbReference>
<keyword evidence="1" id="KW-0805">Transcription regulation</keyword>
<dbReference type="EMBL" id="JARWAK010000010">
    <property type="protein sequence ID" value="MDR5867524.1"/>
    <property type="molecule type" value="Genomic_DNA"/>
</dbReference>